<evidence type="ECO:0000256" key="7">
    <source>
        <dbReference type="ARBA" id="ARBA00022833"/>
    </source>
</evidence>
<dbReference type="GO" id="GO:0003743">
    <property type="term" value="F:translation initiation factor activity"/>
    <property type="evidence" value="ECO:0007669"/>
    <property type="project" value="UniProtKB-KW"/>
</dbReference>
<dbReference type="STRING" id="299467.A0A443S558"/>
<comment type="caution">
    <text evidence="14">The sequence shown here is derived from an EMBL/GenBank/DDBJ whole genome shotgun (WGS) entry which is preliminary data.</text>
</comment>
<evidence type="ECO:0000256" key="8">
    <source>
        <dbReference type="ARBA" id="ARBA00023015"/>
    </source>
</evidence>
<evidence type="ECO:0000256" key="2">
    <source>
        <dbReference type="ARBA" id="ARBA00010857"/>
    </source>
</evidence>
<keyword evidence="8" id="KW-0805">Transcription regulation</keyword>
<accession>A0A443S558</accession>
<dbReference type="CDD" id="cd20552">
    <property type="entry name" value="CYCLIN_TFIIB_rpt2"/>
    <property type="match status" value="1"/>
</dbReference>
<evidence type="ECO:0000313" key="14">
    <source>
        <dbReference type="EMBL" id="RWS22660.1"/>
    </source>
</evidence>
<dbReference type="FunFam" id="1.10.472.10:FF:000019">
    <property type="entry name" value="transcription initiation factor IIB"/>
    <property type="match status" value="1"/>
</dbReference>
<evidence type="ECO:0000256" key="12">
    <source>
        <dbReference type="ARBA" id="ARBA00056616"/>
    </source>
</evidence>
<comment type="subcellular location">
    <subcellularLocation>
        <location evidence="1">Nucleus</location>
    </subcellularLocation>
</comment>
<dbReference type="GO" id="GO:0097550">
    <property type="term" value="C:transcription preinitiation complex"/>
    <property type="evidence" value="ECO:0007669"/>
    <property type="project" value="TreeGrafter"/>
</dbReference>
<keyword evidence="6" id="KW-0863">Zinc-finger</keyword>
<name>A0A443S558_9ACAR</name>
<keyword evidence="14" id="KW-0396">Initiation factor</keyword>
<dbReference type="GO" id="GO:0017025">
    <property type="term" value="F:TBP-class protein binding"/>
    <property type="evidence" value="ECO:0007669"/>
    <property type="project" value="InterPro"/>
</dbReference>
<dbReference type="EMBL" id="NCKV01008212">
    <property type="protein sequence ID" value="RWS22660.1"/>
    <property type="molecule type" value="Genomic_DNA"/>
</dbReference>
<feature type="domain" description="Cyclin-like" evidence="13">
    <location>
        <begin position="181"/>
        <end position="262"/>
    </location>
</feature>
<dbReference type="GO" id="GO:0016251">
    <property type="term" value="F:RNA polymerase II general transcription initiation factor activity"/>
    <property type="evidence" value="ECO:0007669"/>
    <property type="project" value="TreeGrafter"/>
</dbReference>
<dbReference type="PROSITE" id="PS00782">
    <property type="entry name" value="TFIIB"/>
    <property type="match status" value="1"/>
</dbReference>
<dbReference type="GO" id="GO:0008270">
    <property type="term" value="F:zinc ion binding"/>
    <property type="evidence" value="ECO:0007669"/>
    <property type="project" value="UniProtKB-KW"/>
</dbReference>
<evidence type="ECO:0000256" key="11">
    <source>
        <dbReference type="ARBA" id="ARBA00031706"/>
    </source>
</evidence>
<evidence type="ECO:0000313" key="15">
    <source>
        <dbReference type="Proteomes" id="UP000288716"/>
    </source>
</evidence>
<keyword evidence="15" id="KW-1185">Reference proteome</keyword>
<keyword evidence="10" id="KW-0539">Nucleus</keyword>
<comment type="similarity">
    <text evidence="2">Belongs to the TFIIB family.</text>
</comment>
<feature type="domain" description="Cyclin-like" evidence="13">
    <location>
        <begin position="86"/>
        <end position="167"/>
    </location>
</feature>
<dbReference type="PRINTS" id="PR00685">
    <property type="entry name" value="TIFACTORIIB"/>
</dbReference>
<reference evidence="14 15" key="1">
    <citation type="journal article" date="2018" name="Gigascience">
        <title>Genomes of trombidid mites reveal novel predicted allergens and laterally-transferred genes associated with secondary metabolism.</title>
        <authorList>
            <person name="Dong X."/>
            <person name="Chaisiri K."/>
            <person name="Xia D."/>
            <person name="Armstrong S.D."/>
            <person name="Fang Y."/>
            <person name="Donnelly M.J."/>
            <person name="Kadowaki T."/>
            <person name="McGarry J.W."/>
            <person name="Darby A.C."/>
            <person name="Makepeace B.L."/>
        </authorList>
    </citation>
    <scope>NUCLEOTIDE SEQUENCE [LARGE SCALE GENOMIC DNA]</scope>
    <source>
        <strain evidence="14">UoL-UT</strain>
    </source>
</reference>
<keyword evidence="5" id="KW-0677">Repeat</keyword>
<comment type="function">
    <text evidence="12">General factor that plays a major role in the activation of eukaryotic genes transcribed by RNA polymerase II.</text>
</comment>
<evidence type="ECO:0000256" key="3">
    <source>
        <dbReference type="ARBA" id="ARBA00013932"/>
    </source>
</evidence>
<dbReference type="GO" id="GO:0005634">
    <property type="term" value="C:nucleus"/>
    <property type="evidence" value="ECO:0007669"/>
    <property type="project" value="UniProtKB-SubCell"/>
</dbReference>
<dbReference type="InterPro" id="IPR023486">
    <property type="entry name" value="TFIIB_CS"/>
</dbReference>
<protein>
    <recommendedName>
        <fullName evidence="3">Transcription initiation factor IIB</fullName>
    </recommendedName>
    <alternativeName>
        <fullName evidence="11">General transcription factor TFIIB</fullName>
    </alternativeName>
</protein>
<dbReference type="OrthoDB" id="25790at2759"/>
<evidence type="ECO:0000259" key="13">
    <source>
        <dbReference type="SMART" id="SM00385"/>
    </source>
</evidence>
<dbReference type="Proteomes" id="UP000288716">
    <property type="component" value="Unassembled WGS sequence"/>
</dbReference>
<sequence>MSLLNKGANIKCKSMIDKDVNGDERRINLMLKSFLKWCSKGEDPEEHLSTIIAQRAQPCVNTDGCRKYHKSNNVSSTDRVLIIAFKEISNMADRINISTNIIDRAYLLFKQFHNGNKLKPRSYKAIAAACLYIACRHEGAARTMKEISTVSNVSKCRIGRYFKFMINEVLETSIDSITTGDFMSRFCSSLQLPPNVQRAATQIAEQAVELDIVPGKSPISVAAAAIYIASQASEDKKLQKEIVKVTGVSESTIRQSYKLMYARFNDLLPTDFKLHAPN</sequence>
<dbReference type="CDD" id="cd20551">
    <property type="entry name" value="CYCLIN_TFIIB_rpt1"/>
    <property type="match status" value="1"/>
</dbReference>
<dbReference type="GO" id="GO:0070897">
    <property type="term" value="P:transcription preinitiation complex assembly"/>
    <property type="evidence" value="ECO:0007669"/>
    <property type="project" value="InterPro"/>
</dbReference>
<dbReference type="SMART" id="SM00385">
    <property type="entry name" value="CYCLIN"/>
    <property type="match status" value="2"/>
</dbReference>
<evidence type="ECO:0000256" key="10">
    <source>
        <dbReference type="ARBA" id="ARBA00023242"/>
    </source>
</evidence>
<organism evidence="14 15">
    <name type="scientific">Leptotrombidium deliense</name>
    <dbReference type="NCBI Taxonomy" id="299467"/>
    <lineage>
        <taxon>Eukaryota</taxon>
        <taxon>Metazoa</taxon>
        <taxon>Ecdysozoa</taxon>
        <taxon>Arthropoda</taxon>
        <taxon>Chelicerata</taxon>
        <taxon>Arachnida</taxon>
        <taxon>Acari</taxon>
        <taxon>Acariformes</taxon>
        <taxon>Trombidiformes</taxon>
        <taxon>Prostigmata</taxon>
        <taxon>Anystina</taxon>
        <taxon>Parasitengona</taxon>
        <taxon>Trombiculoidea</taxon>
        <taxon>Trombiculidae</taxon>
        <taxon>Leptotrombidium</taxon>
    </lineage>
</organism>
<dbReference type="Pfam" id="PF00382">
    <property type="entry name" value="TFIIB"/>
    <property type="match status" value="2"/>
</dbReference>
<evidence type="ECO:0000256" key="9">
    <source>
        <dbReference type="ARBA" id="ARBA00023163"/>
    </source>
</evidence>
<dbReference type="SUPFAM" id="SSF47954">
    <property type="entry name" value="Cyclin-like"/>
    <property type="match status" value="2"/>
</dbReference>
<evidence type="ECO:0000256" key="6">
    <source>
        <dbReference type="ARBA" id="ARBA00022771"/>
    </source>
</evidence>
<dbReference type="InterPro" id="IPR000812">
    <property type="entry name" value="TFIIB"/>
</dbReference>
<keyword evidence="4" id="KW-0479">Metal-binding</keyword>
<keyword evidence="7" id="KW-0862">Zinc</keyword>
<evidence type="ECO:0000256" key="4">
    <source>
        <dbReference type="ARBA" id="ARBA00022723"/>
    </source>
</evidence>
<evidence type="ECO:0000256" key="5">
    <source>
        <dbReference type="ARBA" id="ARBA00022737"/>
    </source>
</evidence>
<evidence type="ECO:0000256" key="1">
    <source>
        <dbReference type="ARBA" id="ARBA00004123"/>
    </source>
</evidence>
<dbReference type="AlphaFoldDB" id="A0A443S558"/>
<dbReference type="Gene3D" id="1.10.472.10">
    <property type="entry name" value="Cyclin-like"/>
    <property type="match status" value="2"/>
</dbReference>
<dbReference type="PANTHER" id="PTHR11618">
    <property type="entry name" value="TRANSCRIPTION INITIATION FACTOR IIB-RELATED"/>
    <property type="match status" value="1"/>
</dbReference>
<dbReference type="InterPro" id="IPR013150">
    <property type="entry name" value="TFIIB_cyclin"/>
</dbReference>
<dbReference type="InterPro" id="IPR036915">
    <property type="entry name" value="Cyclin-like_sf"/>
</dbReference>
<gene>
    <name evidence="14" type="ORF">B4U80_09892</name>
</gene>
<dbReference type="GO" id="GO:0006367">
    <property type="term" value="P:transcription initiation at RNA polymerase II promoter"/>
    <property type="evidence" value="ECO:0007669"/>
    <property type="project" value="TreeGrafter"/>
</dbReference>
<dbReference type="VEuPathDB" id="VectorBase:LDEU009380"/>
<dbReference type="InterPro" id="IPR013763">
    <property type="entry name" value="Cyclin-like_dom"/>
</dbReference>
<proteinExistence type="inferred from homology"/>
<keyword evidence="9" id="KW-0804">Transcription</keyword>
<dbReference type="PANTHER" id="PTHR11618:SF13">
    <property type="entry name" value="TRANSCRIPTION INITIATION FACTOR IIB"/>
    <property type="match status" value="1"/>
</dbReference>
<dbReference type="FunFam" id="1.10.472.10:FF:000008">
    <property type="entry name" value="Transcription initiation factor IIB"/>
    <property type="match status" value="1"/>
</dbReference>
<keyword evidence="14" id="KW-0648">Protein biosynthesis</keyword>